<dbReference type="PANTHER" id="PTHR37423">
    <property type="entry name" value="SOLUBLE LYTIC MUREIN TRANSGLYCOSYLASE-RELATED"/>
    <property type="match status" value="1"/>
</dbReference>
<dbReference type="CDD" id="cd16896">
    <property type="entry name" value="LT_Slt70-like"/>
    <property type="match status" value="1"/>
</dbReference>
<dbReference type="STRING" id="270498.CHK_1971"/>
<dbReference type="Pfam" id="PF01464">
    <property type="entry name" value="SLT"/>
    <property type="match status" value="1"/>
</dbReference>
<dbReference type="Proteomes" id="UP000034076">
    <property type="component" value="Unassembled WGS sequence"/>
</dbReference>
<dbReference type="EMBL" id="LAYJ01000105">
    <property type="protein sequence ID" value="KKI50505.1"/>
    <property type="molecule type" value="Genomic_DNA"/>
</dbReference>
<organism evidence="3 4">
    <name type="scientific">Christensenella hongkongensis</name>
    <dbReference type="NCBI Taxonomy" id="270498"/>
    <lineage>
        <taxon>Bacteria</taxon>
        <taxon>Bacillati</taxon>
        <taxon>Bacillota</taxon>
        <taxon>Clostridia</taxon>
        <taxon>Christensenellales</taxon>
        <taxon>Christensenellaceae</taxon>
        <taxon>Christensenella</taxon>
    </lineage>
</organism>
<evidence type="ECO:0000313" key="3">
    <source>
        <dbReference type="EMBL" id="KKI50505.1"/>
    </source>
</evidence>
<evidence type="ECO:0000313" key="4">
    <source>
        <dbReference type="Proteomes" id="UP000034076"/>
    </source>
</evidence>
<dbReference type="PROSITE" id="PS00922">
    <property type="entry name" value="TRANSGLYCOSYLASE"/>
    <property type="match status" value="1"/>
</dbReference>
<dbReference type="InterPro" id="IPR023346">
    <property type="entry name" value="Lysozyme-like_dom_sf"/>
</dbReference>
<dbReference type="PANTHER" id="PTHR37423:SF2">
    <property type="entry name" value="MEMBRANE-BOUND LYTIC MUREIN TRANSGLYCOSYLASE C"/>
    <property type="match status" value="1"/>
</dbReference>
<comment type="caution">
    <text evidence="3">The sequence shown here is derived from an EMBL/GenBank/DDBJ whole genome shotgun (WGS) entry which is preliminary data.</text>
</comment>
<dbReference type="InterPro" id="IPR008258">
    <property type="entry name" value="Transglycosylase_SLT_dom_1"/>
</dbReference>
<feature type="domain" description="Transglycosylase SLT" evidence="2">
    <location>
        <begin position="109"/>
        <end position="209"/>
    </location>
</feature>
<dbReference type="SUPFAM" id="SSF53955">
    <property type="entry name" value="Lysozyme-like"/>
    <property type="match status" value="1"/>
</dbReference>
<dbReference type="OrthoDB" id="9815002at2"/>
<dbReference type="GO" id="GO:0000270">
    <property type="term" value="P:peptidoglycan metabolic process"/>
    <property type="evidence" value="ECO:0007669"/>
    <property type="project" value="InterPro"/>
</dbReference>
<dbReference type="GO" id="GO:0016020">
    <property type="term" value="C:membrane"/>
    <property type="evidence" value="ECO:0007669"/>
    <property type="project" value="InterPro"/>
</dbReference>
<keyword evidence="4" id="KW-1185">Reference proteome</keyword>
<comment type="similarity">
    <text evidence="1">Belongs to the transglycosylase Slt family.</text>
</comment>
<proteinExistence type="inferred from homology"/>
<gene>
    <name evidence="3" type="ORF">CHK_1971</name>
</gene>
<name>A0A0M2NJU6_9FIRM</name>
<dbReference type="RefSeq" id="WP_052740493.1">
    <property type="nucleotide sequence ID" value="NZ_JAXDTA010000085.1"/>
</dbReference>
<accession>A0A0M2NJU6</accession>
<evidence type="ECO:0000259" key="2">
    <source>
        <dbReference type="Pfam" id="PF01464"/>
    </source>
</evidence>
<dbReference type="GO" id="GO:0008933">
    <property type="term" value="F:peptidoglycan lytic transglycosylase activity"/>
    <property type="evidence" value="ECO:0007669"/>
    <property type="project" value="InterPro"/>
</dbReference>
<protein>
    <submittedName>
        <fullName evidence="3">Phage protein inside capsid D</fullName>
    </submittedName>
</protein>
<reference evidence="3 4" key="1">
    <citation type="submission" date="2015-04" db="EMBL/GenBank/DDBJ databases">
        <title>Draft genome sequence of bacteremic isolate Catabacter hongkongensis type strain HKU16T.</title>
        <authorList>
            <person name="Lau S.K."/>
            <person name="Teng J.L."/>
            <person name="Huang Y."/>
            <person name="Curreem S.O."/>
            <person name="Tsui S.K."/>
            <person name="Woo P.C."/>
        </authorList>
    </citation>
    <scope>NUCLEOTIDE SEQUENCE [LARGE SCALE GENOMIC DNA]</scope>
    <source>
        <strain evidence="3 4">HKU16</strain>
    </source>
</reference>
<dbReference type="Gene3D" id="1.10.530.10">
    <property type="match status" value="1"/>
</dbReference>
<sequence length="239" mass="25488">MGIENVQARVGEIQARIQSVLGTPNAQFQSILQDKLGVSQQTTTQGTADTASAQTALYNTLTQDTGVPTGRYCAKCGTPELMSSYGVSYTAAVDTSDGMIEKAAPYMDIIEEASQTYGVPVNLIMGIIKAESDFNPQCVSGAGAKGLMQIMPENAREFGVTDVYDARQNIFCGVDEVARLIDKYDGDVKLALAAYNTGPGNIAKRGVTSSNSPEYLTVPQSIRDYADRVLGYAGLRTLV</sequence>
<dbReference type="AlphaFoldDB" id="A0A0M2NJU6"/>
<evidence type="ECO:0000256" key="1">
    <source>
        <dbReference type="ARBA" id="ARBA00007734"/>
    </source>
</evidence>
<dbReference type="InterPro" id="IPR000189">
    <property type="entry name" value="Transglyc_AS"/>
</dbReference>